<reference evidence="2" key="2">
    <citation type="journal article" date="2023" name="Science">
        <title>Genomic signatures of disease resistance in endangered staghorn corals.</title>
        <authorList>
            <person name="Vollmer S.V."/>
            <person name="Selwyn J.D."/>
            <person name="Despard B.A."/>
            <person name="Roesel C.L."/>
        </authorList>
    </citation>
    <scope>NUCLEOTIDE SEQUENCE</scope>
    <source>
        <strain evidence="2">K2</strain>
    </source>
</reference>
<evidence type="ECO:0000313" key="2">
    <source>
        <dbReference type="EMBL" id="KAK2571199.1"/>
    </source>
</evidence>
<evidence type="ECO:0000313" key="3">
    <source>
        <dbReference type="Proteomes" id="UP001249851"/>
    </source>
</evidence>
<feature type="compositionally biased region" description="Basic residues" evidence="1">
    <location>
        <begin position="46"/>
        <end position="67"/>
    </location>
</feature>
<dbReference type="EMBL" id="JARQWQ010000006">
    <property type="protein sequence ID" value="KAK2571199.1"/>
    <property type="molecule type" value="Genomic_DNA"/>
</dbReference>
<sequence>MEQAWHTCAKFGKTCEIVKGQPEHTRFSFQPAAVAMERENNAESKRKWREKKRNRPQRKNIVRKTRSCRSEAATATAKTSSTERVRKLHKKKAAEKEEEEQRKQLSKERSKRYHDKK</sequence>
<name>A0AAD9R134_ACRCE</name>
<feature type="compositionally biased region" description="Basic and acidic residues" evidence="1">
    <location>
        <begin position="99"/>
        <end position="108"/>
    </location>
</feature>
<protein>
    <submittedName>
        <fullName evidence="2">Uncharacterized protein</fullName>
    </submittedName>
</protein>
<gene>
    <name evidence="2" type="ORF">P5673_003764</name>
</gene>
<feature type="compositionally biased region" description="Basic and acidic residues" evidence="1">
    <location>
        <begin position="36"/>
        <end position="45"/>
    </location>
</feature>
<dbReference type="Proteomes" id="UP001249851">
    <property type="component" value="Unassembled WGS sequence"/>
</dbReference>
<accession>A0AAD9R134</accession>
<proteinExistence type="predicted"/>
<evidence type="ECO:0000256" key="1">
    <source>
        <dbReference type="SAM" id="MobiDB-lite"/>
    </source>
</evidence>
<organism evidence="2 3">
    <name type="scientific">Acropora cervicornis</name>
    <name type="common">Staghorn coral</name>
    <dbReference type="NCBI Taxonomy" id="6130"/>
    <lineage>
        <taxon>Eukaryota</taxon>
        <taxon>Metazoa</taxon>
        <taxon>Cnidaria</taxon>
        <taxon>Anthozoa</taxon>
        <taxon>Hexacorallia</taxon>
        <taxon>Scleractinia</taxon>
        <taxon>Astrocoeniina</taxon>
        <taxon>Acroporidae</taxon>
        <taxon>Acropora</taxon>
    </lineage>
</organism>
<comment type="caution">
    <text evidence="2">The sequence shown here is derived from an EMBL/GenBank/DDBJ whole genome shotgun (WGS) entry which is preliminary data.</text>
</comment>
<reference evidence="2" key="1">
    <citation type="journal article" date="2023" name="G3 (Bethesda)">
        <title>Whole genome assembly and annotation of the endangered Caribbean coral Acropora cervicornis.</title>
        <authorList>
            <person name="Selwyn J.D."/>
            <person name="Vollmer S.V."/>
        </authorList>
    </citation>
    <scope>NUCLEOTIDE SEQUENCE</scope>
    <source>
        <strain evidence="2">K2</strain>
    </source>
</reference>
<feature type="compositionally biased region" description="Low complexity" evidence="1">
    <location>
        <begin position="70"/>
        <end position="82"/>
    </location>
</feature>
<keyword evidence="3" id="KW-1185">Reference proteome</keyword>
<dbReference type="AlphaFoldDB" id="A0AAD9R134"/>
<feature type="region of interest" description="Disordered" evidence="1">
    <location>
        <begin position="31"/>
        <end position="117"/>
    </location>
</feature>